<comment type="function">
    <text evidence="3">Catalyzes the reversible interconversion of serine and glycine with tetrahydrofolate (THF) serving as the one-carbon carrier. This reaction serves as the major source of one-carbon groups required for the biosynthesis of purines, thymidylate, methionine, and other important biomolecules. Also exhibits THF-independent aldolase activity toward beta-hydroxyamino acids, producing glycine and aldehydes, via a retro-aldol mechanism.</text>
</comment>
<feature type="binding site" evidence="3">
    <location>
        <position position="127"/>
    </location>
    <ligand>
        <name>(6S)-5,6,7,8-tetrahydrofolate</name>
        <dbReference type="ChEBI" id="CHEBI:57453"/>
    </ligand>
</feature>
<evidence type="ECO:0000259" key="4">
    <source>
        <dbReference type="Pfam" id="PF00464"/>
    </source>
</evidence>
<feature type="domain" description="Serine hydroxymethyltransferase-like" evidence="4">
    <location>
        <begin position="14"/>
        <end position="390"/>
    </location>
</feature>
<keyword evidence="3" id="KW-0028">Amino-acid biosynthesis</keyword>
<organism evidence="5 6">
    <name type="scientific">Leeia speluncae</name>
    <dbReference type="NCBI Taxonomy" id="2884804"/>
    <lineage>
        <taxon>Bacteria</taxon>
        <taxon>Pseudomonadati</taxon>
        <taxon>Pseudomonadota</taxon>
        <taxon>Betaproteobacteria</taxon>
        <taxon>Neisseriales</taxon>
        <taxon>Leeiaceae</taxon>
        <taxon>Leeia</taxon>
    </lineage>
</organism>
<comment type="pathway">
    <text evidence="3">One-carbon metabolism; tetrahydrofolate interconversion.</text>
</comment>
<evidence type="ECO:0000313" key="6">
    <source>
        <dbReference type="Proteomes" id="UP001165395"/>
    </source>
</evidence>
<reference evidence="5" key="1">
    <citation type="submission" date="2021-10" db="EMBL/GenBank/DDBJ databases">
        <title>The complete genome sequence of Leeia sp. TBRC 13508.</title>
        <authorList>
            <person name="Charoenyingcharoen P."/>
            <person name="Yukphan P."/>
        </authorList>
    </citation>
    <scope>NUCLEOTIDE SEQUENCE</scope>
    <source>
        <strain evidence="5">TBRC 13508</strain>
    </source>
</reference>
<name>A0ABS8DAC5_9NEIS</name>
<comment type="cofactor">
    <cofactor evidence="1 3">
        <name>pyridoxal 5'-phosphate</name>
        <dbReference type="ChEBI" id="CHEBI:597326"/>
    </cofactor>
</comment>
<comment type="subcellular location">
    <subcellularLocation>
        <location evidence="3">Cytoplasm</location>
    </subcellularLocation>
</comment>
<feature type="binding site" evidence="3">
    <location>
        <position position="251"/>
    </location>
    <ligand>
        <name>(6S)-5,6,7,8-tetrahydrofolate</name>
        <dbReference type="ChEBI" id="CHEBI:57453"/>
    </ligand>
</feature>
<gene>
    <name evidence="3" type="primary">glyA</name>
    <name evidence="5" type="ORF">LIN78_16595</name>
</gene>
<dbReference type="PIRSF" id="PIRSF000412">
    <property type="entry name" value="SHMT"/>
    <property type="match status" value="1"/>
</dbReference>
<evidence type="ECO:0000256" key="3">
    <source>
        <dbReference type="HAMAP-Rule" id="MF_00051"/>
    </source>
</evidence>
<dbReference type="InterPro" id="IPR015422">
    <property type="entry name" value="PyrdxlP-dep_Trfase_small"/>
</dbReference>
<dbReference type="PANTHER" id="PTHR11680">
    <property type="entry name" value="SERINE HYDROXYMETHYLTRANSFERASE"/>
    <property type="match status" value="1"/>
</dbReference>
<dbReference type="NCBIfam" id="NF000586">
    <property type="entry name" value="PRK00011.1"/>
    <property type="match status" value="1"/>
</dbReference>
<keyword evidence="3" id="KW-0554">One-carbon metabolism</keyword>
<keyword evidence="2 3" id="KW-0663">Pyridoxal phosphate</keyword>
<comment type="caution">
    <text evidence="3">Lacks conserved residue(s) required for the propagation of feature annotation.</text>
</comment>
<dbReference type="InterPro" id="IPR015424">
    <property type="entry name" value="PyrdxlP-dep_Trfase"/>
</dbReference>
<dbReference type="Proteomes" id="UP001165395">
    <property type="component" value="Unassembled WGS sequence"/>
</dbReference>
<dbReference type="Gene3D" id="3.90.1150.10">
    <property type="entry name" value="Aspartate Aminotransferase, domain 1"/>
    <property type="match status" value="1"/>
</dbReference>
<sequence length="428" mass="46011">MSANDTQFFFQRSLTDADPLIASLLSQESSRQLDQIGLIASENLVSQAVIEAQSSIVANKYAEGYPGKRYYAGCRFADELEEIAIARANALFGSQFANVQPHSGAQANSAVMLALLQPGDTVLGMSLNAGGHLTHGARVTLSGKWFHAVHYGVRTDTCEIDYEEVAKLAFEHRPRLIIAGSSAYPRKIDWAKFREIADAVGAYLMVDMAHIAGLVAAGLHESPLPHAHIVTSASHQTLRGPRGGFILSNEEEIARQINAAVFPGIQGGPMMHVIAGKAVAFAEAATPAFKAYAEAVLENARAMGEVLQEGGVDLVTKGTDNHLLLVDLRPKGLWGNEAEVALERVGITCNKNGIPFDTAPPKIASGIRLGTPMGTSRGFGVREFQRIGELVLAVLAGLQIDSRGHTDTERRVRDEVAALCRRFPMYTS</sequence>
<comment type="caution">
    <text evidence="5">The sequence shown here is derived from an EMBL/GenBank/DDBJ whole genome shotgun (WGS) entry which is preliminary data.</text>
</comment>
<keyword evidence="6" id="KW-1185">Reference proteome</keyword>
<comment type="pathway">
    <text evidence="3">Amino-acid biosynthesis; glycine biosynthesis; glycine from L-serine: step 1/1.</text>
</comment>
<feature type="binding site" evidence="3">
    <location>
        <begin position="131"/>
        <end position="133"/>
    </location>
    <ligand>
        <name>(6S)-5,6,7,8-tetrahydrofolate</name>
        <dbReference type="ChEBI" id="CHEBI:57453"/>
    </ligand>
</feature>
<evidence type="ECO:0000256" key="1">
    <source>
        <dbReference type="ARBA" id="ARBA00001933"/>
    </source>
</evidence>
<proteinExistence type="inferred from homology"/>
<dbReference type="CDD" id="cd00378">
    <property type="entry name" value="SHMT"/>
    <property type="match status" value="1"/>
</dbReference>
<comment type="subunit">
    <text evidence="3">Homodimer.</text>
</comment>
<dbReference type="InterPro" id="IPR001085">
    <property type="entry name" value="Ser_HO-MeTrfase"/>
</dbReference>
<dbReference type="Gene3D" id="3.40.640.10">
    <property type="entry name" value="Type I PLP-dependent aspartate aminotransferase-like (Major domain)"/>
    <property type="match status" value="1"/>
</dbReference>
<dbReference type="InterPro" id="IPR015421">
    <property type="entry name" value="PyrdxlP-dep_Trfase_major"/>
</dbReference>
<dbReference type="PANTHER" id="PTHR11680:SF35">
    <property type="entry name" value="SERINE HYDROXYMETHYLTRANSFERASE 1"/>
    <property type="match status" value="1"/>
</dbReference>
<dbReference type="Pfam" id="PF00464">
    <property type="entry name" value="SHMT"/>
    <property type="match status" value="1"/>
</dbReference>
<dbReference type="InterPro" id="IPR049943">
    <property type="entry name" value="Ser_HO-MeTrfase-like"/>
</dbReference>
<feature type="site" description="Plays an important role in substrate specificity" evidence="3">
    <location>
        <position position="235"/>
    </location>
</feature>
<comment type="similarity">
    <text evidence="3">Belongs to the SHMT family.</text>
</comment>
<keyword evidence="3" id="KW-0963">Cytoplasm</keyword>
<evidence type="ECO:0000256" key="2">
    <source>
        <dbReference type="ARBA" id="ARBA00022898"/>
    </source>
</evidence>
<evidence type="ECO:0000313" key="5">
    <source>
        <dbReference type="EMBL" id="MCB6185166.1"/>
    </source>
</evidence>
<comment type="catalytic activity">
    <reaction evidence="3">
        <text>(6R)-5,10-methylene-5,6,7,8-tetrahydrofolate + glycine + H2O = (6S)-5,6,7,8-tetrahydrofolate + L-serine</text>
        <dbReference type="Rhea" id="RHEA:15481"/>
        <dbReference type="ChEBI" id="CHEBI:15377"/>
        <dbReference type="ChEBI" id="CHEBI:15636"/>
        <dbReference type="ChEBI" id="CHEBI:33384"/>
        <dbReference type="ChEBI" id="CHEBI:57305"/>
        <dbReference type="ChEBI" id="CHEBI:57453"/>
        <dbReference type="EC" id="2.1.2.1"/>
    </reaction>
</comment>
<accession>A0ABS8DAC5</accession>
<dbReference type="EC" id="2.1.2.1" evidence="3"/>
<keyword evidence="3" id="KW-0808">Transferase</keyword>
<dbReference type="SUPFAM" id="SSF53383">
    <property type="entry name" value="PLP-dependent transferases"/>
    <property type="match status" value="1"/>
</dbReference>
<dbReference type="HAMAP" id="MF_00051">
    <property type="entry name" value="SHMT"/>
    <property type="match status" value="1"/>
</dbReference>
<dbReference type="EMBL" id="JAJBZT010000013">
    <property type="protein sequence ID" value="MCB6185166.1"/>
    <property type="molecule type" value="Genomic_DNA"/>
</dbReference>
<dbReference type="InterPro" id="IPR039429">
    <property type="entry name" value="SHMT-like_dom"/>
</dbReference>
<protein>
    <recommendedName>
        <fullName evidence="3">Serine hydroxymethyltransferase</fullName>
        <shortName evidence="3">SHMT</shortName>
        <shortName evidence="3">Serine methylase</shortName>
        <ecNumber evidence="3">2.1.2.1</ecNumber>
    </recommendedName>
</protein>
<dbReference type="RefSeq" id="WP_227182063.1">
    <property type="nucleotide sequence ID" value="NZ_JAJBZT010000013.1"/>
</dbReference>